<dbReference type="Proteomes" id="UP001310248">
    <property type="component" value="Unassembled WGS sequence"/>
</dbReference>
<evidence type="ECO:0008006" key="4">
    <source>
        <dbReference type="Google" id="ProtNLM"/>
    </source>
</evidence>
<feature type="signal peptide" evidence="1">
    <location>
        <begin position="1"/>
        <end position="21"/>
    </location>
</feature>
<dbReference type="EMBL" id="JAYDYW010000013">
    <property type="protein sequence ID" value="MEE1675383.1"/>
    <property type="molecule type" value="Genomic_DNA"/>
</dbReference>
<keyword evidence="1" id="KW-0732">Signal</keyword>
<evidence type="ECO:0000256" key="1">
    <source>
        <dbReference type="SAM" id="SignalP"/>
    </source>
</evidence>
<name>A0ABU7G7V4_9ALTE</name>
<reference evidence="3" key="1">
    <citation type="submission" date="2023-07" db="EMBL/GenBank/DDBJ databases">
        <title>Draft genome sequence of Agarivorans aestuarii strain ZMCS4, a CAZymes producing bacteria isolated from the marine brown algae Clodostephus spongiosus.</title>
        <authorList>
            <person name="Lorente B."/>
            <person name="Cabral C."/>
            <person name="Frias J."/>
            <person name="Faria J."/>
            <person name="Toubarro D."/>
        </authorList>
    </citation>
    <scope>NUCLEOTIDE SEQUENCE [LARGE SCALE GENOMIC DNA]</scope>
    <source>
        <strain evidence="3">ZMCS4</strain>
    </source>
</reference>
<comment type="caution">
    <text evidence="2">The sequence shown here is derived from an EMBL/GenBank/DDBJ whole genome shotgun (WGS) entry which is preliminary data.</text>
</comment>
<evidence type="ECO:0000313" key="3">
    <source>
        <dbReference type="Proteomes" id="UP001310248"/>
    </source>
</evidence>
<feature type="chain" id="PRO_5045765758" description="Transglutaminase-like domain-containing protein" evidence="1">
    <location>
        <begin position="22"/>
        <end position="320"/>
    </location>
</feature>
<reference evidence="2 3" key="2">
    <citation type="submission" date="2023-12" db="EMBL/GenBank/DDBJ databases">
        <authorList>
            <consortium name="Cladostephus spongiosus"/>
            <person name="Lorente B."/>
            <person name="Cabral C."/>
            <person name="Frias J."/>
            <person name="Faria J."/>
            <person name="Toubarro D."/>
        </authorList>
    </citation>
    <scope>NUCLEOTIDE SEQUENCE [LARGE SCALE GENOMIC DNA]</scope>
    <source>
        <strain evidence="2 3">ZMCS4</strain>
    </source>
</reference>
<dbReference type="RefSeq" id="WP_329776303.1">
    <property type="nucleotide sequence ID" value="NZ_JAYDYW010000013.1"/>
</dbReference>
<organism evidence="2 3">
    <name type="scientific">Agarivorans aestuarii</name>
    <dbReference type="NCBI Taxonomy" id="1563703"/>
    <lineage>
        <taxon>Bacteria</taxon>
        <taxon>Pseudomonadati</taxon>
        <taxon>Pseudomonadota</taxon>
        <taxon>Gammaproteobacteria</taxon>
        <taxon>Alteromonadales</taxon>
        <taxon>Alteromonadaceae</taxon>
        <taxon>Agarivorans</taxon>
    </lineage>
</organism>
<evidence type="ECO:0000313" key="2">
    <source>
        <dbReference type="EMBL" id="MEE1675383.1"/>
    </source>
</evidence>
<sequence length="320" mass="36687">MKRLLLCFIMISGCLSLSAQAEQLRFERNGGNYNYLWKDSQNNTQALSFSLLNYPHKLTKFTQYRPEQAQQYVLTKLKPSLRKIDPKQAKVSFNTQHGQLSYQLQGNDQAFIQEISEKLSKEVEQHYQDYLTKHYFIEKQAADGAMGIMPDHNRLAQESAEYLFSWLNNSLNQLDEQAKQRQVSNYLLSFVQSIPYSELRSRDRLRGAGFLTPIQVIRNNVGDCDSKTTLLASALKTLYPRLDVAIVYVPNHALLAVSMAPQAGDETVTIKGKQYLLLEPTGPALFELGKVAKESAQYIHSGLYTYQQMDWVPPEFKREK</sequence>
<gene>
    <name evidence="2" type="ORF">SNR37_000708</name>
</gene>
<accession>A0ABU7G7V4</accession>
<protein>
    <recommendedName>
        <fullName evidence="4">Transglutaminase-like domain-containing protein</fullName>
    </recommendedName>
</protein>
<keyword evidence="3" id="KW-1185">Reference proteome</keyword>
<proteinExistence type="predicted"/>